<gene>
    <name evidence="2" type="primary">ATP8</name>
</gene>
<reference evidence="2" key="1">
    <citation type="submission" date="2015-05" db="EMBL/GenBank/DDBJ databases">
        <authorList>
            <person name="Wang H.-L."/>
        </authorList>
    </citation>
    <scope>NUCLEOTIDE SEQUENCE</scope>
</reference>
<evidence type="ECO:0000313" key="2">
    <source>
        <dbReference type="EMBL" id="ALR69422.1"/>
    </source>
</evidence>
<feature type="transmembrane region" description="Helical" evidence="1">
    <location>
        <begin position="6"/>
        <end position="27"/>
    </location>
</feature>
<accession>A0A678NAC1</accession>
<evidence type="ECO:0000256" key="1">
    <source>
        <dbReference type="SAM" id="Phobius"/>
    </source>
</evidence>
<keyword evidence="1" id="KW-1133">Transmembrane helix</keyword>
<keyword evidence="1" id="KW-0812">Transmembrane</keyword>
<sequence>MGPLWWFYLMLVFWLSWLMISMNLFYWFNLSSWMTSNPLFFFFFFFYFCESELILDNNIISLINNMNFCYYYEFDTFMP</sequence>
<dbReference type="EMBL" id="KR559511">
    <property type="protein sequence ID" value="ALR69422.1"/>
    <property type="molecule type" value="Genomic_DNA"/>
</dbReference>
<keyword evidence="2" id="KW-0496">Mitochondrion</keyword>
<geneLocation type="mitochondrion" evidence="2"/>
<feature type="transmembrane region" description="Helical" evidence="1">
    <location>
        <begin position="39"/>
        <end position="55"/>
    </location>
</feature>
<dbReference type="AlphaFoldDB" id="A0A678NAC1"/>
<proteinExistence type="predicted"/>
<organism evidence="2">
    <name type="scientific">Bemisia tabaci</name>
    <name type="common">Sweetpotato whitefly</name>
    <name type="synonym">Aleurodes tabaci</name>
    <dbReference type="NCBI Taxonomy" id="7038"/>
    <lineage>
        <taxon>Eukaryota</taxon>
        <taxon>Metazoa</taxon>
        <taxon>Ecdysozoa</taxon>
        <taxon>Arthropoda</taxon>
        <taxon>Hexapoda</taxon>
        <taxon>Insecta</taxon>
        <taxon>Pterygota</taxon>
        <taxon>Neoptera</taxon>
        <taxon>Paraneoptera</taxon>
        <taxon>Hemiptera</taxon>
        <taxon>Sternorrhyncha</taxon>
        <taxon>Aleyrodoidea</taxon>
        <taxon>Aleyrodidae</taxon>
        <taxon>Aleyrodinae</taxon>
        <taxon>Bemisia</taxon>
    </lineage>
</organism>
<name>A0A678NAC1_BEMTA</name>
<keyword evidence="1" id="KW-0472">Membrane</keyword>
<protein>
    <submittedName>
        <fullName evidence="2">ATP synthase F0 subunit 8</fullName>
    </submittedName>
</protein>